<keyword evidence="11 15" id="KW-0472">Membrane</keyword>
<dbReference type="InterPro" id="IPR008271">
    <property type="entry name" value="Ser/Thr_kinase_AS"/>
</dbReference>
<keyword evidence="19" id="KW-1185">Reference proteome</keyword>
<keyword evidence="7" id="KW-0547">Nucleotide-binding</keyword>
<dbReference type="PANTHER" id="PTHR46008">
    <property type="entry name" value="LEAF RUST 10 DISEASE-RESISTANCE LOCUS RECEPTOR-LIKE PROTEIN KINASE-LIKE 1.4"/>
    <property type="match status" value="1"/>
</dbReference>
<dbReference type="Gene3D" id="3.30.200.20">
    <property type="entry name" value="Phosphorylase Kinase, domain 1"/>
    <property type="match status" value="1"/>
</dbReference>
<keyword evidence="8" id="KW-0418">Kinase</keyword>
<dbReference type="FunFam" id="1.10.510.10:FF:000161">
    <property type="entry name" value="Wall-associated receptor kinase-like 20"/>
    <property type="match status" value="1"/>
</dbReference>
<evidence type="ECO:0000313" key="19">
    <source>
        <dbReference type="Proteomes" id="UP001634007"/>
    </source>
</evidence>
<evidence type="ECO:0000256" key="5">
    <source>
        <dbReference type="ARBA" id="ARBA00022692"/>
    </source>
</evidence>
<keyword evidence="6 16" id="KW-0732">Signal</keyword>
<comment type="subcellular location">
    <subcellularLocation>
        <location evidence="1">Membrane</location>
        <topology evidence="1">Single-pass membrane protein</topology>
    </subcellularLocation>
</comment>
<evidence type="ECO:0000256" key="4">
    <source>
        <dbReference type="ARBA" id="ARBA00022679"/>
    </source>
</evidence>
<dbReference type="PANTHER" id="PTHR46008:SF2">
    <property type="entry name" value="LEAF RUST 10 DISEASE-RESISTANCE LOCUS RECEPTOR-LIKE PROTEIN KINASE-LIKE 1.4"/>
    <property type="match status" value="1"/>
</dbReference>
<organism evidence="18 19">
    <name type="scientific">Eucalyptus globulus</name>
    <name type="common">Tasmanian blue gum</name>
    <dbReference type="NCBI Taxonomy" id="34317"/>
    <lineage>
        <taxon>Eukaryota</taxon>
        <taxon>Viridiplantae</taxon>
        <taxon>Streptophyta</taxon>
        <taxon>Embryophyta</taxon>
        <taxon>Tracheophyta</taxon>
        <taxon>Spermatophyta</taxon>
        <taxon>Magnoliopsida</taxon>
        <taxon>eudicotyledons</taxon>
        <taxon>Gunneridae</taxon>
        <taxon>Pentapetalae</taxon>
        <taxon>rosids</taxon>
        <taxon>malvids</taxon>
        <taxon>Myrtales</taxon>
        <taxon>Myrtaceae</taxon>
        <taxon>Myrtoideae</taxon>
        <taxon>Eucalypteae</taxon>
        <taxon>Eucalyptus</taxon>
    </lineage>
</organism>
<evidence type="ECO:0000256" key="13">
    <source>
        <dbReference type="ARBA" id="ARBA00047899"/>
    </source>
</evidence>
<dbReference type="GO" id="GO:0005886">
    <property type="term" value="C:plasma membrane"/>
    <property type="evidence" value="ECO:0007669"/>
    <property type="project" value="UniProtKB-ARBA"/>
</dbReference>
<keyword evidence="4" id="KW-0808">Transferase</keyword>
<dbReference type="Pfam" id="PF14380">
    <property type="entry name" value="WAK_assoc"/>
    <property type="match status" value="1"/>
</dbReference>
<protein>
    <recommendedName>
        <fullName evidence="2">non-specific serine/threonine protein kinase</fullName>
        <ecNumber evidence="2">2.7.11.1</ecNumber>
    </recommendedName>
</protein>
<evidence type="ECO:0000256" key="3">
    <source>
        <dbReference type="ARBA" id="ARBA00022527"/>
    </source>
</evidence>
<keyword evidence="12" id="KW-0325">Glycoprotein</keyword>
<accession>A0ABD3LNC4</accession>
<dbReference type="Gene3D" id="1.10.510.10">
    <property type="entry name" value="Transferase(Phosphotransferase) domain 1"/>
    <property type="match status" value="1"/>
</dbReference>
<evidence type="ECO:0000256" key="14">
    <source>
        <dbReference type="ARBA" id="ARBA00048679"/>
    </source>
</evidence>
<evidence type="ECO:0000256" key="1">
    <source>
        <dbReference type="ARBA" id="ARBA00004167"/>
    </source>
</evidence>
<comment type="catalytic activity">
    <reaction evidence="14">
        <text>L-seryl-[protein] + ATP = O-phospho-L-seryl-[protein] + ADP + H(+)</text>
        <dbReference type="Rhea" id="RHEA:17989"/>
        <dbReference type="Rhea" id="RHEA-COMP:9863"/>
        <dbReference type="Rhea" id="RHEA-COMP:11604"/>
        <dbReference type="ChEBI" id="CHEBI:15378"/>
        <dbReference type="ChEBI" id="CHEBI:29999"/>
        <dbReference type="ChEBI" id="CHEBI:30616"/>
        <dbReference type="ChEBI" id="CHEBI:83421"/>
        <dbReference type="ChEBI" id="CHEBI:456216"/>
        <dbReference type="EC" id="2.7.11.1"/>
    </reaction>
</comment>
<keyword evidence="5 15" id="KW-0812">Transmembrane</keyword>
<evidence type="ECO:0000256" key="2">
    <source>
        <dbReference type="ARBA" id="ARBA00012513"/>
    </source>
</evidence>
<evidence type="ECO:0000256" key="9">
    <source>
        <dbReference type="ARBA" id="ARBA00022840"/>
    </source>
</evidence>
<evidence type="ECO:0000256" key="16">
    <source>
        <dbReference type="SAM" id="SignalP"/>
    </source>
</evidence>
<comment type="catalytic activity">
    <reaction evidence="13">
        <text>L-threonyl-[protein] + ATP = O-phospho-L-threonyl-[protein] + ADP + H(+)</text>
        <dbReference type="Rhea" id="RHEA:46608"/>
        <dbReference type="Rhea" id="RHEA-COMP:11060"/>
        <dbReference type="Rhea" id="RHEA-COMP:11605"/>
        <dbReference type="ChEBI" id="CHEBI:15378"/>
        <dbReference type="ChEBI" id="CHEBI:30013"/>
        <dbReference type="ChEBI" id="CHEBI:30616"/>
        <dbReference type="ChEBI" id="CHEBI:61977"/>
        <dbReference type="ChEBI" id="CHEBI:456216"/>
        <dbReference type="EC" id="2.7.11.1"/>
    </reaction>
</comment>
<gene>
    <name evidence="18" type="ORF">ACJRO7_012189</name>
</gene>
<reference evidence="18 19" key="1">
    <citation type="submission" date="2024-11" db="EMBL/GenBank/DDBJ databases">
        <title>Chromosome-level genome assembly of Eucalyptus globulus Labill. provides insights into its genome evolution.</title>
        <authorList>
            <person name="Li X."/>
        </authorList>
    </citation>
    <scope>NUCLEOTIDE SEQUENCE [LARGE SCALE GENOMIC DNA]</scope>
    <source>
        <strain evidence="18">CL2024</strain>
        <tissue evidence="18">Fresh tender leaves</tissue>
    </source>
</reference>
<evidence type="ECO:0000259" key="17">
    <source>
        <dbReference type="PROSITE" id="PS50011"/>
    </source>
</evidence>
<dbReference type="Proteomes" id="UP001634007">
    <property type="component" value="Unassembled WGS sequence"/>
</dbReference>
<evidence type="ECO:0000256" key="12">
    <source>
        <dbReference type="ARBA" id="ARBA00023180"/>
    </source>
</evidence>
<sequence>MGLHFCDDITRLLLHVRFHILFLAILVEAVQSVKYEDCEATRCSKRGPNVSYPFYVRGKGKELCGYPGFEVSCEGGETMYDNFSIRSISYEKWSFKLAIQYMNNAGCLAPRPLTYYREKLFQNSSFHYYLWFFYGCTSTFSTRFGQARLNCTSGGSNHTFVVLTRKEGWPMQKNGSCQLSSTIPVEMKEGIPNPTLESINYTMLLRNGFTMNWTLLTKESCAKCRHSGGRCGRLNDREFVCYCSDGSSHEKCGNRGLWQKIKLGAGIGGSIIVLCLFIYMIYLRRKYASLKFQLKNITPCPSPGPDMEESSVYFEVAIFTSRELEEATNHFASSHELADGGFGTVYYGKLRDGREVAVKRLYEHSHRRVKQFMNEVEILTRLRHNNLVSLYGCTSRHSRELLLVYEYISNGTVADHIHGQQGNSPATLPWQIRMNIAIETATALNYLHASDIIHRDVKTDNILLDKNFGVKVADFGLSRLFPNGVSHITTAPQGTPGYVDPEYYQCYQLTEKSDVYSFGVVLIELISSMPAVDISRERHEINLAIFAINKIQTCAFGELIDRTLGFESDSEVHRMTTSVAELAFRCLQQEKEMRPLMDEVLEELKAIMRDENVVTKALNADEGEDALASFPMDNDNVQLLKNMQLTHSPVSVTQKWASSCSTCSSCSAAVADV</sequence>
<dbReference type="Pfam" id="PF13947">
    <property type="entry name" value="GUB_WAK_bind"/>
    <property type="match status" value="1"/>
</dbReference>
<dbReference type="GO" id="GO:0005524">
    <property type="term" value="F:ATP binding"/>
    <property type="evidence" value="ECO:0007669"/>
    <property type="project" value="UniProtKB-KW"/>
</dbReference>
<dbReference type="InterPro" id="IPR000719">
    <property type="entry name" value="Prot_kinase_dom"/>
</dbReference>
<dbReference type="SUPFAM" id="SSF56112">
    <property type="entry name" value="Protein kinase-like (PK-like)"/>
    <property type="match status" value="1"/>
</dbReference>
<dbReference type="InterPro" id="IPR032872">
    <property type="entry name" value="WAK_assoc_C"/>
</dbReference>
<evidence type="ECO:0000256" key="7">
    <source>
        <dbReference type="ARBA" id="ARBA00022741"/>
    </source>
</evidence>
<evidence type="ECO:0000256" key="11">
    <source>
        <dbReference type="ARBA" id="ARBA00023136"/>
    </source>
</evidence>
<dbReference type="InterPro" id="IPR011009">
    <property type="entry name" value="Kinase-like_dom_sf"/>
</dbReference>
<proteinExistence type="predicted"/>
<evidence type="ECO:0000256" key="6">
    <source>
        <dbReference type="ARBA" id="ARBA00022729"/>
    </source>
</evidence>
<feature type="chain" id="PRO_5044816608" description="non-specific serine/threonine protein kinase" evidence="16">
    <location>
        <begin position="30"/>
        <end position="673"/>
    </location>
</feature>
<comment type="caution">
    <text evidence="18">The sequence shown here is derived from an EMBL/GenBank/DDBJ whole genome shotgun (WGS) entry which is preliminary data.</text>
</comment>
<dbReference type="Pfam" id="PF00069">
    <property type="entry name" value="Pkinase"/>
    <property type="match status" value="1"/>
</dbReference>
<name>A0ABD3LNC4_EUCGL</name>
<dbReference type="InterPro" id="IPR025287">
    <property type="entry name" value="WAK_GUB"/>
</dbReference>
<feature type="signal peptide" evidence="16">
    <location>
        <begin position="1"/>
        <end position="29"/>
    </location>
</feature>
<evidence type="ECO:0000256" key="10">
    <source>
        <dbReference type="ARBA" id="ARBA00022989"/>
    </source>
</evidence>
<dbReference type="SMART" id="SM00220">
    <property type="entry name" value="S_TKc"/>
    <property type="match status" value="1"/>
</dbReference>
<evidence type="ECO:0000256" key="8">
    <source>
        <dbReference type="ARBA" id="ARBA00022777"/>
    </source>
</evidence>
<keyword evidence="3" id="KW-0723">Serine/threonine-protein kinase</keyword>
<dbReference type="PROSITE" id="PS50011">
    <property type="entry name" value="PROTEIN_KINASE_DOM"/>
    <property type="match status" value="1"/>
</dbReference>
<feature type="transmembrane region" description="Helical" evidence="15">
    <location>
        <begin position="263"/>
        <end position="283"/>
    </location>
</feature>
<dbReference type="PROSITE" id="PS00108">
    <property type="entry name" value="PROTEIN_KINASE_ST"/>
    <property type="match status" value="1"/>
</dbReference>
<dbReference type="AlphaFoldDB" id="A0ABD3LNC4"/>
<dbReference type="GO" id="GO:0004674">
    <property type="term" value="F:protein serine/threonine kinase activity"/>
    <property type="evidence" value="ECO:0007669"/>
    <property type="project" value="UniProtKB-KW"/>
</dbReference>
<dbReference type="EMBL" id="JBJKBG010000002">
    <property type="protein sequence ID" value="KAL3751326.1"/>
    <property type="molecule type" value="Genomic_DNA"/>
</dbReference>
<evidence type="ECO:0000256" key="15">
    <source>
        <dbReference type="SAM" id="Phobius"/>
    </source>
</evidence>
<keyword evidence="9" id="KW-0067">ATP-binding</keyword>
<keyword evidence="10 15" id="KW-1133">Transmembrane helix</keyword>
<dbReference type="EC" id="2.7.11.1" evidence="2"/>
<evidence type="ECO:0000313" key="18">
    <source>
        <dbReference type="EMBL" id="KAL3751326.1"/>
    </source>
</evidence>
<feature type="domain" description="Protein kinase" evidence="17">
    <location>
        <begin position="331"/>
        <end position="608"/>
    </location>
</feature>